<reference evidence="2 3" key="1">
    <citation type="journal article" date="2013" name="PLoS Genet.">
        <title>Comparative genome structure, secondary metabolite, and effector coding capacity across Cochliobolus pathogens.</title>
        <authorList>
            <person name="Condon B.J."/>
            <person name="Leng Y."/>
            <person name="Wu D."/>
            <person name="Bushley K.E."/>
            <person name="Ohm R.A."/>
            <person name="Otillar R."/>
            <person name="Martin J."/>
            <person name="Schackwitz W."/>
            <person name="Grimwood J."/>
            <person name="MohdZainudin N."/>
            <person name="Xue C."/>
            <person name="Wang R."/>
            <person name="Manning V.A."/>
            <person name="Dhillon B."/>
            <person name="Tu Z.J."/>
            <person name="Steffenson B.J."/>
            <person name="Salamov A."/>
            <person name="Sun H."/>
            <person name="Lowry S."/>
            <person name="LaButti K."/>
            <person name="Han J."/>
            <person name="Copeland A."/>
            <person name="Lindquist E."/>
            <person name="Barry K."/>
            <person name="Schmutz J."/>
            <person name="Baker S.E."/>
            <person name="Ciuffetti L.M."/>
            <person name="Grigoriev I.V."/>
            <person name="Zhong S."/>
            <person name="Turgeon B.G."/>
        </authorList>
    </citation>
    <scope>NUCLEOTIDE SEQUENCE [LARGE SCALE GENOMIC DNA]</scope>
    <source>
        <strain evidence="2 3">ATCC 44560</strain>
    </source>
</reference>
<dbReference type="HOGENOM" id="CLU_1471558_0_0_1"/>
<feature type="non-terminal residue" evidence="2">
    <location>
        <position position="1"/>
    </location>
</feature>
<evidence type="ECO:0000313" key="3">
    <source>
        <dbReference type="Proteomes" id="UP000054032"/>
    </source>
</evidence>
<accession>W6YYK0</accession>
<feature type="transmembrane region" description="Helical" evidence="1">
    <location>
        <begin position="62"/>
        <end position="85"/>
    </location>
</feature>
<keyword evidence="1" id="KW-0812">Transmembrane</keyword>
<dbReference type="EMBL" id="KI964054">
    <property type="protein sequence ID" value="EUC42645.1"/>
    <property type="molecule type" value="Genomic_DNA"/>
</dbReference>
<evidence type="ECO:0000313" key="2">
    <source>
        <dbReference type="EMBL" id="EUC42645.1"/>
    </source>
</evidence>
<dbReference type="RefSeq" id="XP_007690850.1">
    <property type="nucleotide sequence ID" value="XM_007692660.1"/>
</dbReference>
<feature type="transmembrane region" description="Helical" evidence="1">
    <location>
        <begin position="129"/>
        <end position="149"/>
    </location>
</feature>
<protein>
    <submittedName>
        <fullName evidence="2">Uncharacterized protein</fullName>
    </submittedName>
</protein>
<proteinExistence type="predicted"/>
<evidence type="ECO:0000256" key="1">
    <source>
        <dbReference type="SAM" id="Phobius"/>
    </source>
</evidence>
<feature type="transmembrane region" description="Helical" evidence="1">
    <location>
        <begin position="97"/>
        <end position="117"/>
    </location>
</feature>
<dbReference type="GeneID" id="19118200"/>
<keyword evidence="1" id="KW-1133">Transmembrane helix</keyword>
<organism evidence="2 3">
    <name type="scientific">Bipolaris oryzae ATCC 44560</name>
    <dbReference type="NCBI Taxonomy" id="930090"/>
    <lineage>
        <taxon>Eukaryota</taxon>
        <taxon>Fungi</taxon>
        <taxon>Dikarya</taxon>
        <taxon>Ascomycota</taxon>
        <taxon>Pezizomycotina</taxon>
        <taxon>Dothideomycetes</taxon>
        <taxon>Pleosporomycetidae</taxon>
        <taxon>Pleosporales</taxon>
        <taxon>Pleosporineae</taxon>
        <taxon>Pleosporaceae</taxon>
        <taxon>Bipolaris</taxon>
    </lineage>
</organism>
<dbReference type="AlphaFoldDB" id="W6YYK0"/>
<dbReference type="KEGG" id="bor:COCMIDRAFT_102998"/>
<keyword evidence="3" id="KW-1185">Reference proteome</keyword>
<feature type="transmembrane region" description="Helical" evidence="1">
    <location>
        <begin position="22"/>
        <end position="41"/>
    </location>
</feature>
<keyword evidence="1" id="KW-0472">Membrane</keyword>
<gene>
    <name evidence="2" type="ORF">COCMIDRAFT_102998</name>
</gene>
<name>W6YYK0_COCMI</name>
<sequence>LLASAIVRILPVPFLRFRHEHLISFFWAACFPTIAVTDFLLSITLNPIQGPVKMQLLLSEPSLLLCLACFLSSFFPCRFLFFFSIKCSSPPLPCVLLISKSWIGVMSALTMCIMSTSCRCSCSAGASRFAFSGLAFSSAGFAFVTVVYLPATGFTPAVPLCMPFDEQDADLMMDFLPVEQLRLG</sequence>
<dbReference type="Proteomes" id="UP000054032">
    <property type="component" value="Unassembled WGS sequence"/>
</dbReference>